<sequence length="167" mass="17978">MTTDLHLSGPTVTLFGVRDLLDAALSDELGRRGCSTHAVTTRTGWLTSVTNAIVRIDTVPGEHAMADLASRDVAPTHVVVVSATSDDDNLRARFDELCRRCGDHHDVSMIWHSPLGLRTGDGDAVPMIRPTDLASAIADEIGHQEAWTSAPSFSTQTYAPGRHRGHS</sequence>
<dbReference type="EMBL" id="SDPP02000001">
    <property type="protein sequence ID" value="KAA1380553.1"/>
    <property type="molecule type" value="Genomic_DNA"/>
</dbReference>
<organism evidence="1 2">
    <name type="scientific">Aeromicrobium fastidiosum</name>
    <dbReference type="NCBI Taxonomy" id="52699"/>
    <lineage>
        <taxon>Bacteria</taxon>
        <taxon>Bacillati</taxon>
        <taxon>Actinomycetota</taxon>
        <taxon>Actinomycetes</taxon>
        <taxon>Propionibacteriales</taxon>
        <taxon>Nocardioidaceae</taxon>
        <taxon>Aeromicrobium</taxon>
    </lineage>
</organism>
<name>A0A641ATI6_9ACTN</name>
<dbReference type="Proteomes" id="UP001515100">
    <property type="component" value="Unassembled WGS sequence"/>
</dbReference>
<keyword evidence="2" id="KW-1185">Reference proteome</keyword>
<evidence type="ECO:0008006" key="3">
    <source>
        <dbReference type="Google" id="ProtNLM"/>
    </source>
</evidence>
<reference evidence="1" key="1">
    <citation type="submission" date="2019-09" db="EMBL/GenBank/DDBJ databases">
        <authorList>
            <person name="Li J."/>
        </authorList>
    </citation>
    <scope>NUCLEOTIDE SEQUENCE [LARGE SCALE GENOMIC DNA]</scope>
    <source>
        <strain evidence="1">NRBC 14897</strain>
    </source>
</reference>
<dbReference type="RefSeq" id="WP_129181133.1">
    <property type="nucleotide sequence ID" value="NZ_JAGIOG010000001.1"/>
</dbReference>
<gene>
    <name evidence="1" type="ORF">ESP62_005075</name>
</gene>
<dbReference type="AlphaFoldDB" id="A0A641ATI6"/>
<comment type="caution">
    <text evidence="1">The sequence shown here is derived from an EMBL/GenBank/DDBJ whole genome shotgun (WGS) entry which is preliminary data.</text>
</comment>
<protein>
    <recommendedName>
        <fullName evidence="3">NAD(P)-binding domain-containing protein</fullName>
    </recommendedName>
</protein>
<dbReference type="OrthoDB" id="3746977at2"/>
<evidence type="ECO:0000313" key="1">
    <source>
        <dbReference type="EMBL" id="KAA1380553.1"/>
    </source>
</evidence>
<accession>A0A641ATI6</accession>
<proteinExistence type="predicted"/>
<evidence type="ECO:0000313" key="2">
    <source>
        <dbReference type="Proteomes" id="UP001515100"/>
    </source>
</evidence>